<dbReference type="Pfam" id="PF08378">
    <property type="entry name" value="NERD"/>
    <property type="match status" value="1"/>
</dbReference>
<proteinExistence type="predicted"/>
<evidence type="ECO:0000259" key="2">
    <source>
        <dbReference type="Pfam" id="PF08378"/>
    </source>
</evidence>
<keyword evidence="1" id="KW-1133">Transmembrane helix</keyword>
<keyword evidence="1" id="KW-0472">Membrane</keyword>
<reference evidence="3 4" key="1">
    <citation type="submission" date="2017-07" db="EMBL/GenBank/DDBJ databases">
        <title>Mechanisms for carbon and nitrogen cycling indicate functional differentiation within the Candidate Phyla Radiation.</title>
        <authorList>
            <person name="Danczak R.E."/>
            <person name="Johnston M.D."/>
            <person name="Kenah C."/>
            <person name="Slattery M."/>
            <person name="Wrighton K.C."/>
            <person name="Wilkins M.J."/>
        </authorList>
    </citation>
    <scope>NUCLEOTIDE SEQUENCE [LARGE SCALE GENOMIC DNA]</scope>
    <source>
        <strain evidence="3">Gr01-1014_77</strain>
    </source>
</reference>
<evidence type="ECO:0000256" key="1">
    <source>
        <dbReference type="SAM" id="Phobius"/>
    </source>
</evidence>
<feature type="transmembrane region" description="Helical" evidence="1">
    <location>
        <begin position="20"/>
        <end position="38"/>
    </location>
</feature>
<evidence type="ECO:0000313" key="3">
    <source>
        <dbReference type="EMBL" id="TSC66631.1"/>
    </source>
</evidence>
<comment type="caution">
    <text evidence="3">The sequence shown here is derived from an EMBL/GenBank/DDBJ whole genome shotgun (WGS) entry which is preliminary data.</text>
</comment>
<dbReference type="InterPro" id="IPR011528">
    <property type="entry name" value="NERD"/>
</dbReference>
<gene>
    <name evidence="3" type="ORF">G01um101477_18</name>
</gene>
<evidence type="ECO:0000313" key="4">
    <source>
        <dbReference type="Proteomes" id="UP000319613"/>
    </source>
</evidence>
<name>A0A554JE95_9BACT</name>
<organism evidence="3 4">
    <name type="scientific">Candidatus Doudnabacteria bacterium Gr01-1014_77</name>
    <dbReference type="NCBI Taxonomy" id="2017133"/>
    <lineage>
        <taxon>Bacteria</taxon>
        <taxon>Candidatus Doudnaibacteriota</taxon>
    </lineage>
</organism>
<sequence length="188" mass="21583">MFLSYLSQRDIDSYSSLSDWMLLIVLLIPLGYSLAKLFEKRSHRFSRGIWGEESIKRELLRLPHDFYVFQDLSLRHGGDIDFAVIGPTGIFAIEVKSHYHPNAGQLHAFLNQSHRGAMKLKHFINAYCRKKVWVEALLVMPNNRRGGIENTSADVSFVHKDQLVDLILNSYKHAVSEPGYIAEIIKKV</sequence>
<dbReference type="EMBL" id="VMFF01000002">
    <property type="protein sequence ID" value="TSC66631.1"/>
    <property type="molecule type" value="Genomic_DNA"/>
</dbReference>
<protein>
    <recommendedName>
        <fullName evidence="2">NERD domain-containing protein</fullName>
    </recommendedName>
</protein>
<feature type="domain" description="NERD" evidence="2">
    <location>
        <begin position="47"/>
        <end position="140"/>
    </location>
</feature>
<accession>A0A554JE95</accession>
<dbReference type="AlphaFoldDB" id="A0A554JE95"/>
<keyword evidence="1" id="KW-0812">Transmembrane</keyword>
<dbReference type="Proteomes" id="UP000319613">
    <property type="component" value="Unassembled WGS sequence"/>
</dbReference>